<dbReference type="SUPFAM" id="SSF48425">
    <property type="entry name" value="Sec7 domain"/>
    <property type="match status" value="1"/>
</dbReference>
<accession>A0AAP0HW70</accession>
<evidence type="ECO:0000256" key="4">
    <source>
        <dbReference type="SAM" id="MobiDB-lite"/>
    </source>
</evidence>
<feature type="region of interest" description="Disordered" evidence="4">
    <location>
        <begin position="1"/>
        <end position="40"/>
    </location>
</feature>
<dbReference type="InterPro" id="IPR032691">
    <property type="entry name" value="Mon2/Sec7/BIG1-like_HUS"/>
</dbReference>
<dbReference type="PANTHER" id="PTHR10663:SF322">
    <property type="entry name" value="ARF GUANINE-NUCLEOTIDE EXCHANGE FACTOR GNL2"/>
    <property type="match status" value="1"/>
</dbReference>
<dbReference type="SMART" id="SM00222">
    <property type="entry name" value="Sec7"/>
    <property type="match status" value="1"/>
</dbReference>
<dbReference type="Proteomes" id="UP001420932">
    <property type="component" value="Unassembled WGS sequence"/>
</dbReference>
<dbReference type="InterPro" id="IPR035999">
    <property type="entry name" value="Sec7_dom_sf"/>
</dbReference>
<evidence type="ECO:0000256" key="2">
    <source>
        <dbReference type="ARBA" id="ARBA00004514"/>
    </source>
</evidence>
<dbReference type="Pfam" id="PF01369">
    <property type="entry name" value="Sec7"/>
    <property type="match status" value="1"/>
</dbReference>
<reference evidence="6 7" key="1">
    <citation type="submission" date="2024-01" db="EMBL/GenBank/DDBJ databases">
        <title>Genome assemblies of Stephania.</title>
        <authorList>
            <person name="Yang L."/>
        </authorList>
    </citation>
    <scope>NUCLEOTIDE SEQUENCE [LARGE SCALE GENOMIC DNA]</scope>
    <source>
        <strain evidence="6">YNDBR</strain>
        <tissue evidence="6">Leaf</tissue>
    </source>
</reference>
<dbReference type="GO" id="GO:0005085">
    <property type="term" value="F:guanyl-nucleotide exchange factor activity"/>
    <property type="evidence" value="ECO:0007669"/>
    <property type="project" value="UniProtKB-KW"/>
</dbReference>
<dbReference type="PROSITE" id="PS50190">
    <property type="entry name" value="SEC7"/>
    <property type="match status" value="1"/>
</dbReference>
<dbReference type="Gene3D" id="1.10.220.20">
    <property type="match status" value="1"/>
</dbReference>
<dbReference type="Gene3D" id="1.10.1000.11">
    <property type="entry name" value="Arf Nucleotide-binding Site Opener,domain 2"/>
    <property type="match status" value="1"/>
</dbReference>
<dbReference type="InterPro" id="IPR023394">
    <property type="entry name" value="Sec7_C_sf"/>
</dbReference>
<dbReference type="EMBL" id="JBBNAF010000011">
    <property type="protein sequence ID" value="KAK9098851.1"/>
    <property type="molecule type" value="Genomic_DNA"/>
</dbReference>
<organism evidence="6 7">
    <name type="scientific">Stephania yunnanensis</name>
    <dbReference type="NCBI Taxonomy" id="152371"/>
    <lineage>
        <taxon>Eukaryota</taxon>
        <taxon>Viridiplantae</taxon>
        <taxon>Streptophyta</taxon>
        <taxon>Embryophyta</taxon>
        <taxon>Tracheophyta</taxon>
        <taxon>Spermatophyta</taxon>
        <taxon>Magnoliopsida</taxon>
        <taxon>Ranunculales</taxon>
        <taxon>Menispermaceae</taxon>
        <taxon>Menispermoideae</taxon>
        <taxon>Cissampelideae</taxon>
        <taxon>Stephania</taxon>
    </lineage>
</organism>
<evidence type="ECO:0000259" key="5">
    <source>
        <dbReference type="PROSITE" id="PS50190"/>
    </source>
</evidence>
<evidence type="ECO:0000256" key="3">
    <source>
        <dbReference type="ARBA" id="ARBA00022658"/>
    </source>
</evidence>
<feature type="compositionally biased region" description="Basic residues" evidence="4">
    <location>
        <begin position="26"/>
        <end position="39"/>
    </location>
</feature>
<dbReference type="GO" id="GO:0032012">
    <property type="term" value="P:regulation of ARF protein signal transduction"/>
    <property type="evidence" value="ECO:0007669"/>
    <property type="project" value="InterPro"/>
</dbReference>
<dbReference type="InterPro" id="IPR000904">
    <property type="entry name" value="Sec7_dom"/>
</dbReference>
<sequence length="1402" mass="159597">MANAIDQDHEEEDENNDDEEDSSLKQNKKKRRGSNKNRRKELSISCMLNTEVGAVLAVIRRFPDPTSQFMSSSSPEETCDSSLLNSLKSLRALIFDPPQQWHMMDPLIYITPFLDVIQSDDIPAAATAVALSAVLKILKHEIFSEKTPGAKDAINAIVLGITSCRLERTDSTSEQSVLMRILQLLIGIMRNKTSYMLTDHAVCTLVNTCFQVVQQSAGIGDLLQYNARHTMHELIHIVFERLADIDAIVGPGESRGNDDDDDVDYERSMNSGYGARCAIDIFHFLCSMLHVVEVVDIDGSTVTSSDENIQIFALILINSAIELCGEGIGKHPKLLKTIQDNLFFHLVSSGACSSPLVLSMICSTVLNIFQFFRRSIRLQMEAFFVFVLLRVANGGSLILSQEVALEGIVSFCRDTDFLIEMFVNYDCDPLCRNVFEDVGRLLCKKAFPTSNSPLSSIQKQAFEGLLIMIHSIADNINEDNENSDSLIESYPIVISEYKPFWVAERKNDENLQPWIESLRVRRAQKRKIAIAGDHFNRDEKKGLDYLKIASLNPNPPDAKALAYFYRFTPGLDKNKIGDFLGDPDDFNLQVLKEFTDTFEFFGMILDNALRTYLEAFRLPGESQKIQRILEAFSERFYDQQAMEIFVNKDAVFVLCYSLIMLNTDQHNPQVKKKMTEEEFIRNNRAINDGKDLPREYLSELFQSISNNAITIFGQSGSYLEMNNNRWVELINRSKSTEPYILCSFNQSLGRDMFASVSGPTVATLCAIFEQACDDETLHECVEGLFSVAKISRFGLEDTLDELIASLCKFTLLLNPYATTEETLYAFSNDTKPRVATLTVFTIANNFGGTLRGGWRNIIDCLLKLKRLRLLPQSVVESSLVSSPSSDLLMKNESSRTSGIHGGRYMAGLIGRFSQFLSLDNTDDSMAQMGSELEQNLKLIQRCQIGNIFINSSILTEDSLHTLGRALIFAAGGRGHKFSTSVEEDEIVGFCWELLTTITLSNIHRFSSIWPFFHEDFIVVAQYNTFSSCPFTEKAILCLVKICEKILSTFRSEKSDEEYIFKSINLMWKLDKDVLDTCYEGIAPVVSKILTEYPANLQTQFGWKSILHLLSITGRHPETYDQCVETMIMLLSEGIHVTRINYGYCIEYAFGFAALKISPLEKSWKILDLMADTVNLIVQWYQNDLIDPENNRSFILADRLSFTPENCIHFFNHKRRWQAWLSLGMTGNIYMCIREAKDLHQENALSKLGLVIKAKIDETKVDMCSYHREESKEQEKKKEEGTLKEQRKHHEKVFQLRLNHIKGNCYSDLRFILFVLHQLEFCMFMLLGYPWGCRHMLPDTVESLSTTYLTIRMEKELNMRQYQDSMQERTYHCVSKLAPRGLSIVPHFDASTNRVKGRRTTNS</sequence>
<evidence type="ECO:0000256" key="1">
    <source>
        <dbReference type="ARBA" id="ARBA00004287"/>
    </source>
</evidence>
<gene>
    <name evidence="6" type="ORF">Syun_025896</name>
</gene>
<dbReference type="GO" id="GO:0005829">
    <property type="term" value="C:cytosol"/>
    <property type="evidence" value="ECO:0007669"/>
    <property type="project" value="UniProtKB-SubCell"/>
</dbReference>
<dbReference type="FunFam" id="1.10.1000.11:FF:000002">
    <property type="entry name" value="Cytohesin 1"/>
    <property type="match status" value="1"/>
</dbReference>
<comment type="caution">
    <text evidence="6">The sequence shown here is derived from an EMBL/GenBank/DDBJ whole genome shotgun (WGS) entry which is preliminary data.</text>
</comment>
<keyword evidence="3" id="KW-0344">Guanine-nucleotide releasing factor</keyword>
<dbReference type="Pfam" id="PF12783">
    <property type="entry name" value="Sec7-like_HUS"/>
    <property type="match status" value="1"/>
</dbReference>
<name>A0AAP0HW70_9MAGN</name>
<dbReference type="InterPro" id="IPR016024">
    <property type="entry name" value="ARM-type_fold"/>
</dbReference>
<feature type="domain" description="SEC7" evidence="5">
    <location>
        <begin position="517"/>
        <end position="707"/>
    </location>
</feature>
<keyword evidence="7" id="KW-1185">Reference proteome</keyword>
<evidence type="ECO:0000313" key="7">
    <source>
        <dbReference type="Proteomes" id="UP001420932"/>
    </source>
</evidence>
<comment type="subcellular location">
    <subcellularLocation>
        <location evidence="2">Cytoplasm</location>
        <location evidence="2">Cytosol</location>
    </subcellularLocation>
    <subcellularLocation>
        <location evidence="1">Membrane</location>
        <topology evidence="1">Peripheral membrane protein</topology>
        <orientation evidence="1">Cytoplasmic side</orientation>
    </subcellularLocation>
</comment>
<dbReference type="CDD" id="cd00171">
    <property type="entry name" value="Sec7"/>
    <property type="match status" value="1"/>
</dbReference>
<dbReference type="PANTHER" id="PTHR10663">
    <property type="entry name" value="GUANYL-NUCLEOTIDE EXCHANGE FACTOR"/>
    <property type="match status" value="1"/>
</dbReference>
<dbReference type="GO" id="GO:0016020">
    <property type="term" value="C:membrane"/>
    <property type="evidence" value="ECO:0007669"/>
    <property type="project" value="UniProtKB-SubCell"/>
</dbReference>
<dbReference type="SUPFAM" id="SSF48371">
    <property type="entry name" value="ARM repeat"/>
    <property type="match status" value="1"/>
</dbReference>
<protein>
    <recommendedName>
        <fullName evidence="5">SEC7 domain-containing protein</fullName>
    </recommendedName>
</protein>
<proteinExistence type="predicted"/>
<feature type="compositionally biased region" description="Acidic residues" evidence="4">
    <location>
        <begin position="8"/>
        <end position="21"/>
    </location>
</feature>
<evidence type="ECO:0000313" key="6">
    <source>
        <dbReference type="EMBL" id="KAK9098851.1"/>
    </source>
</evidence>